<feature type="region of interest" description="Disordered" evidence="11">
    <location>
        <begin position="392"/>
        <end position="414"/>
    </location>
</feature>
<evidence type="ECO:0000256" key="4">
    <source>
        <dbReference type="ARBA" id="ARBA00012350"/>
    </source>
</evidence>
<evidence type="ECO:0000256" key="9">
    <source>
        <dbReference type="ARBA" id="ARBA00023295"/>
    </source>
</evidence>
<dbReference type="RefSeq" id="XP_058308626.1">
    <property type="nucleotide sequence ID" value="XM_058452088.1"/>
</dbReference>
<evidence type="ECO:0000256" key="11">
    <source>
        <dbReference type="SAM" id="MobiDB-lite"/>
    </source>
</evidence>
<keyword evidence="7" id="KW-0472">Membrane</keyword>
<sequence length="448" mass="48514">MRGDNLKAAIAVALLAASASAINLDVNDEKSIKNAASVVAKNVMSDYNDRDSNNIPGDINGLWAEGGVLFDTMIKYWYYTGDSSYNNEVSDGMYWQRGDDNYFPANYSQYMANDDQMIWGLAAMTAAELDFPERSSMPSWITLAQGVFDAQVLRWDDDNCGGGMRWQIWPYQAGYNMKNALVNGGLFELSARLARYTNNETYSDWAEKIWDWSATTPLLDTTTWNIADDTSCEQNCTDQGNSQWSFNYGVYMTGAAYMHNVTDGKSKWKSGLDGLLNSTSQFFPHDKVLEEITCESIEECDRSQILMKGTFPQDLVLISLAAPYTYSDILPLLQASATAAAKTCTAGKTDNRCGTRWYTENDGTDGTEQQIAALGLFTSNLVAFNSKAPATGAATSNATANTTTSGNITSTSSSAAGATSTGTNAANVLACSSVGLTATLLAGLLALF</sequence>
<dbReference type="EMBL" id="JAPQKR010000012">
    <property type="protein sequence ID" value="KAJ5204147.1"/>
    <property type="molecule type" value="Genomic_DNA"/>
</dbReference>
<protein>
    <recommendedName>
        <fullName evidence="4 10">Mannan endo-1,6-alpha-mannosidase</fullName>
        <ecNumber evidence="4 10">3.2.1.101</ecNumber>
    </recommendedName>
</protein>
<evidence type="ECO:0000313" key="13">
    <source>
        <dbReference type="EMBL" id="KAJ5204147.1"/>
    </source>
</evidence>
<comment type="caution">
    <text evidence="13">The sequence shown here is derived from an EMBL/GenBank/DDBJ whole genome shotgun (WGS) entry which is preliminary data.</text>
</comment>
<dbReference type="GO" id="GO:0016052">
    <property type="term" value="P:carbohydrate catabolic process"/>
    <property type="evidence" value="ECO:0007669"/>
    <property type="project" value="InterPro"/>
</dbReference>
<dbReference type="Pfam" id="PF03663">
    <property type="entry name" value="Glyco_hydro_76"/>
    <property type="match status" value="1"/>
</dbReference>
<proteinExistence type="inferred from homology"/>
<gene>
    <name evidence="13" type="ORF">N7498_005026</name>
</gene>
<evidence type="ECO:0000256" key="1">
    <source>
        <dbReference type="ARBA" id="ARBA00001452"/>
    </source>
</evidence>
<evidence type="ECO:0000256" key="3">
    <source>
        <dbReference type="ARBA" id="ARBA00009699"/>
    </source>
</evidence>
<organism evidence="13 14">
    <name type="scientific">Penicillium cinerascens</name>
    <dbReference type="NCBI Taxonomy" id="70096"/>
    <lineage>
        <taxon>Eukaryota</taxon>
        <taxon>Fungi</taxon>
        <taxon>Dikarya</taxon>
        <taxon>Ascomycota</taxon>
        <taxon>Pezizomycotina</taxon>
        <taxon>Eurotiomycetes</taxon>
        <taxon>Eurotiomycetidae</taxon>
        <taxon>Eurotiales</taxon>
        <taxon>Aspergillaceae</taxon>
        <taxon>Penicillium</taxon>
    </lineage>
</organism>
<accession>A0A9W9MMR8</accession>
<evidence type="ECO:0000256" key="7">
    <source>
        <dbReference type="ARBA" id="ARBA00023136"/>
    </source>
</evidence>
<dbReference type="PANTHER" id="PTHR12145:SF37">
    <property type="entry name" value="MANNAN ENDO-1,6-ALPHA-MANNOSIDASE"/>
    <property type="match status" value="1"/>
</dbReference>
<evidence type="ECO:0000256" key="2">
    <source>
        <dbReference type="ARBA" id="ARBA00004308"/>
    </source>
</evidence>
<dbReference type="GO" id="GO:0009272">
    <property type="term" value="P:fungal-type cell wall biogenesis"/>
    <property type="evidence" value="ECO:0007669"/>
    <property type="project" value="TreeGrafter"/>
</dbReference>
<evidence type="ECO:0000256" key="6">
    <source>
        <dbReference type="ARBA" id="ARBA00022801"/>
    </source>
</evidence>
<dbReference type="GO" id="GO:0012505">
    <property type="term" value="C:endomembrane system"/>
    <property type="evidence" value="ECO:0007669"/>
    <property type="project" value="UniProtKB-SubCell"/>
</dbReference>
<dbReference type="GO" id="GO:0008496">
    <property type="term" value="F:mannan endo-1,6-alpha-mannosidase activity"/>
    <property type="evidence" value="ECO:0007669"/>
    <property type="project" value="UniProtKB-UniRule"/>
</dbReference>
<dbReference type="InterPro" id="IPR005198">
    <property type="entry name" value="Glyco_hydro_76"/>
</dbReference>
<dbReference type="OrthoDB" id="4187847at2759"/>
<evidence type="ECO:0000256" key="5">
    <source>
        <dbReference type="ARBA" id="ARBA00022729"/>
    </source>
</evidence>
<reference evidence="13" key="1">
    <citation type="submission" date="2022-12" db="EMBL/GenBank/DDBJ databases">
        <authorList>
            <person name="Petersen C."/>
        </authorList>
    </citation>
    <scope>NUCLEOTIDE SEQUENCE</scope>
    <source>
        <strain evidence="13">IBT 15544</strain>
    </source>
</reference>
<dbReference type="InterPro" id="IPR008928">
    <property type="entry name" value="6-hairpin_glycosidase_sf"/>
</dbReference>
<dbReference type="Proteomes" id="UP001150904">
    <property type="component" value="Unassembled WGS sequence"/>
</dbReference>
<reference evidence="13" key="2">
    <citation type="journal article" date="2023" name="IMA Fungus">
        <title>Comparative genomic study of the Penicillium genus elucidates a diverse pangenome and 15 lateral gene transfer events.</title>
        <authorList>
            <person name="Petersen C."/>
            <person name="Sorensen T."/>
            <person name="Nielsen M.R."/>
            <person name="Sondergaard T.E."/>
            <person name="Sorensen J.L."/>
            <person name="Fitzpatrick D.A."/>
            <person name="Frisvad J.C."/>
            <person name="Nielsen K.L."/>
        </authorList>
    </citation>
    <scope>NUCLEOTIDE SEQUENCE</scope>
    <source>
        <strain evidence="13">IBT 15544</strain>
    </source>
</reference>
<keyword evidence="8" id="KW-0325">Glycoprotein</keyword>
<dbReference type="AlphaFoldDB" id="A0A9W9MMR8"/>
<keyword evidence="14" id="KW-1185">Reference proteome</keyword>
<dbReference type="SUPFAM" id="SSF48208">
    <property type="entry name" value="Six-hairpin glycosidases"/>
    <property type="match status" value="1"/>
</dbReference>
<feature type="signal peptide" evidence="12">
    <location>
        <begin position="1"/>
        <end position="21"/>
    </location>
</feature>
<comment type="subcellular location">
    <subcellularLocation>
        <location evidence="2">Endomembrane system</location>
    </subcellularLocation>
</comment>
<evidence type="ECO:0000313" key="14">
    <source>
        <dbReference type="Proteomes" id="UP001150904"/>
    </source>
</evidence>
<dbReference type="PIRSF" id="PIRSF016302">
    <property type="entry name" value="Man_a_manosd"/>
    <property type="match status" value="1"/>
</dbReference>
<dbReference type="Gene3D" id="1.50.10.20">
    <property type="match status" value="1"/>
</dbReference>
<dbReference type="GeneID" id="83179389"/>
<keyword evidence="6 10" id="KW-0378">Hydrolase</keyword>
<keyword evidence="5 12" id="KW-0732">Signal</keyword>
<dbReference type="InterPro" id="IPR014480">
    <property type="entry name" value="Mannan-1_6-alpha_mannosidase"/>
</dbReference>
<comment type="catalytic activity">
    <reaction evidence="1 10">
        <text>Random hydrolysis of (1-&gt;6)-alpha-D-mannosidic linkages in unbranched (1-&gt;6)-mannans.</text>
        <dbReference type="EC" id="3.2.1.101"/>
    </reaction>
</comment>
<feature type="chain" id="PRO_5040881757" description="Mannan endo-1,6-alpha-mannosidase" evidence="12">
    <location>
        <begin position="22"/>
        <end position="448"/>
    </location>
</feature>
<dbReference type="FunFam" id="1.50.10.20:FF:000006">
    <property type="entry name" value="Mannan endo-1,6-alpha-mannosidase"/>
    <property type="match status" value="1"/>
</dbReference>
<dbReference type="PANTHER" id="PTHR12145">
    <property type="entry name" value="MANNAN ENDO-1,6-ALPHA-MANNOSIDASE DCW1"/>
    <property type="match status" value="1"/>
</dbReference>
<comment type="similarity">
    <text evidence="3 10">Belongs to the glycosyl hydrolase 76 family.</text>
</comment>
<keyword evidence="9 10" id="KW-0326">Glycosidase</keyword>
<evidence type="ECO:0000256" key="10">
    <source>
        <dbReference type="PIRNR" id="PIRNR016302"/>
    </source>
</evidence>
<evidence type="ECO:0000256" key="8">
    <source>
        <dbReference type="ARBA" id="ARBA00023180"/>
    </source>
</evidence>
<name>A0A9W9MMR8_9EURO</name>
<evidence type="ECO:0000256" key="12">
    <source>
        <dbReference type="SAM" id="SignalP"/>
    </source>
</evidence>
<dbReference type="EC" id="3.2.1.101" evidence="4 10"/>